<reference evidence="5 6" key="1">
    <citation type="journal article" date="2024" name="BMC Genomics">
        <title>De novo assembly and annotation of Popillia japonica's genome with initial clues to its potential as an invasive pest.</title>
        <authorList>
            <person name="Cucini C."/>
            <person name="Boschi S."/>
            <person name="Funari R."/>
            <person name="Cardaioli E."/>
            <person name="Iannotti N."/>
            <person name="Marturano G."/>
            <person name="Paoli F."/>
            <person name="Bruttini M."/>
            <person name="Carapelli A."/>
            <person name="Frati F."/>
            <person name="Nardi F."/>
        </authorList>
    </citation>
    <scope>NUCLEOTIDE SEQUENCE [LARGE SCALE GENOMIC DNA]</scope>
    <source>
        <strain evidence="5">DMR45628</strain>
    </source>
</reference>
<evidence type="ECO:0000313" key="5">
    <source>
        <dbReference type="EMBL" id="KAK9752265.1"/>
    </source>
</evidence>
<dbReference type="Proteomes" id="UP001458880">
    <property type="component" value="Unassembled WGS sequence"/>
</dbReference>
<feature type="signal peptide" evidence="3">
    <location>
        <begin position="1"/>
        <end position="19"/>
    </location>
</feature>
<dbReference type="InterPro" id="IPR013766">
    <property type="entry name" value="Thioredoxin_domain"/>
</dbReference>
<dbReference type="EMBL" id="JASPKY010000022">
    <property type="protein sequence ID" value="KAK9752265.1"/>
    <property type="molecule type" value="Genomic_DNA"/>
</dbReference>
<keyword evidence="3" id="KW-0732">Signal</keyword>
<dbReference type="SUPFAM" id="SSF52833">
    <property type="entry name" value="Thioredoxin-like"/>
    <property type="match status" value="1"/>
</dbReference>
<keyword evidence="6" id="KW-1185">Reference proteome</keyword>
<sequence>MSSIKNFLLSFRIFAFIASLNTNTMDIEDKVLHITKAIEKQVDSTIEQLDNLDVNDIEHIRKQRMKELKERDIKKQEWVKKGHGKYEELPEEKEFFEVIKKSENVIIHFYTNTNERCRIVDMHFKKLAPKHIETLFTSLNAEKCPFLAEKLKIKVIPTIICIHNGIMVDKIVGFTTLGNRDDFTTETLEWRLAQNEVIEYEGDLTLPPDEQVSYNKQSSRKIRSGLYGGVDDDLEIEGLPGNEGDFKSAQSYELTPEEEAELGLND</sequence>
<accession>A0AAW1MVD8</accession>
<dbReference type="InterPro" id="IPR036249">
    <property type="entry name" value="Thioredoxin-like_sf"/>
</dbReference>
<name>A0AAW1MVD8_POPJA</name>
<comment type="caution">
    <text evidence="5">The sequence shown here is derived from an EMBL/GenBank/DDBJ whole genome shotgun (WGS) entry which is preliminary data.</text>
</comment>
<dbReference type="CDD" id="cd02989">
    <property type="entry name" value="Phd_like_TxnDC9"/>
    <property type="match status" value="1"/>
</dbReference>
<evidence type="ECO:0000259" key="4">
    <source>
        <dbReference type="Pfam" id="PF00085"/>
    </source>
</evidence>
<feature type="domain" description="Thioredoxin" evidence="4">
    <location>
        <begin position="92"/>
        <end position="175"/>
    </location>
</feature>
<protein>
    <recommendedName>
        <fullName evidence="1">Thioredoxin domain-containing protein 9</fullName>
    </recommendedName>
</protein>
<feature type="compositionally biased region" description="Acidic residues" evidence="2">
    <location>
        <begin position="255"/>
        <end position="266"/>
    </location>
</feature>
<evidence type="ECO:0000256" key="2">
    <source>
        <dbReference type="SAM" id="MobiDB-lite"/>
    </source>
</evidence>
<organism evidence="5 6">
    <name type="scientific">Popillia japonica</name>
    <name type="common">Japanese beetle</name>
    <dbReference type="NCBI Taxonomy" id="7064"/>
    <lineage>
        <taxon>Eukaryota</taxon>
        <taxon>Metazoa</taxon>
        <taxon>Ecdysozoa</taxon>
        <taxon>Arthropoda</taxon>
        <taxon>Hexapoda</taxon>
        <taxon>Insecta</taxon>
        <taxon>Pterygota</taxon>
        <taxon>Neoptera</taxon>
        <taxon>Endopterygota</taxon>
        <taxon>Coleoptera</taxon>
        <taxon>Polyphaga</taxon>
        <taxon>Scarabaeiformia</taxon>
        <taxon>Scarabaeidae</taxon>
        <taxon>Rutelinae</taxon>
        <taxon>Popillia</taxon>
    </lineage>
</organism>
<dbReference type="Pfam" id="PF00085">
    <property type="entry name" value="Thioredoxin"/>
    <property type="match status" value="1"/>
</dbReference>
<evidence type="ECO:0000256" key="3">
    <source>
        <dbReference type="SAM" id="SignalP"/>
    </source>
</evidence>
<feature type="region of interest" description="Disordered" evidence="2">
    <location>
        <begin position="237"/>
        <end position="266"/>
    </location>
</feature>
<evidence type="ECO:0000256" key="1">
    <source>
        <dbReference type="ARBA" id="ARBA00026148"/>
    </source>
</evidence>
<feature type="chain" id="PRO_5043643205" description="Thioredoxin domain-containing protein 9" evidence="3">
    <location>
        <begin position="20"/>
        <end position="266"/>
    </location>
</feature>
<evidence type="ECO:0000313" key="6">
    <source>
        <dbReference type="Proteomes" id="UP001458880"/>
    </source>
</evidence>
<proteinExistence type="predicted"/>
<dbReference type="Gene3D" id="3.40.30.10">
    <property type="entry name" value="Glutaredoxin"/>
    <property type="match status" value="1"/>
</dbReference>
<dbReference type="PANTHER" id="PTHR21148">
    <property type="entry name" value="THIOREDOXIN DOMAIN-CONTAINING PROTEIN 9"/>
    <property type="match status" value="1"/>
</dbReference>
<dbReference type="AlphaFoldDB" id="A0AAW1MVD8"/>
<gene>
    <name evidence="5" type="ORF">QE152_g4394</name>
</gene>